<dbReference type="PANTHER" id="PTHR46957:SF3">
    <property type="entry name" value="CYTOKINE RECEPTOR"/>
    <property type="match status" value="1"/>
</dbReference>
<sequence>LSLRILITLTLCCIIAFIEVHCAPVWQRSRPSITHLQALSDRQSLLVSWQLNHSSLLGDVYEIQIGRTLNHTIIYNRNISVPSIDSHEYTWTSELPLECVDHSVRIRSFYNKSVPSPWSSWKTNDGAQAMDKTKIFPFQRVLREGTSAMFCCVPPLGVNITSISINNSPQPLISISDRVKAITVEKLNIIKSFIDALSIICIIQFNLKDCVTSDMKTVTCTWDSDRKQELDNHNKKTHTLHIQNSDQPPILCEQLSCTFPAIPQLEEYNISVEVKDLLGKETESYSFNISDRVFPVVERCSVSPGVTDTTVSWFMLWNLTQVSLLCQVNTVPGVTTVMTCNSVREFCKVKLEHLQPSTRYTTRVRCSADGRLWGKWTQPVTFKTYPLVTLDVWRRITQLPDQNSRQVTLMWTPPVTGSAATVNIKGYKVQWSQGGRNQTELKSSGQTQAEVSIGPGQCDFTVQAVVSIGSTVPAQITVPQQDDQVEIPLKYNDYHSNSAAGFNLSWAQDETATCGYTVDWCILGNVVPCTLRWVKMSEGNNTLFLPGRHFKAGCRYTFSIFGCKENGHRLLEMQTGYLQELKSVPSPSLIRLVRSTSSSVMLEWSYSEDDASHPAFITGYLITVQELGSVTLSDLLNVLVSDPHRKSVTIEGLQQNQEYTFSVSALTKEGPGQAASITIRTKTNYSSLMVKILTPFFLLLGCITGEWLQSQKPEECRSCEIEILTNRPLLNYLTLRDPEALNTPPPPGPQSSLLTRPLSCDLLQAEYCPQLWGRAPLQQTTYITNESYFPTTELDLCQTQQVTLSDVK</sequence>
<dbReference type="GO" id="GO:0016020">
    <property type="term" value="C:membrane"/>
    <property type="evidence" value="ECO:0007669"/>
    <property type="project" value="UniProtKB-SubCell"/>
</dbReference>
<dbReference type="InterPro" id="IPR003961">
    <property type="entry name" value="FN3_dom"/>
</dbReference>
<dbReference type="STRING" id="56723.ENSLBEP00000031926"/>
<evidence type="ECO:0000256" key="1">
    <source>
        <dbReference type="SAM" id="SignalP"/>
    </source>
</evidence>
<evidence type="ECO:0000313" key="4">
    <source>
        <dbReference type="Proteomes" id="UP000261660"/>
    </source>
</evidence>
<dbReference type="Proteomes" id="UP000261660">
    <property type="component" value="Unplaced"/>
</dbReference>
<dbReference type="Pfam" id="PF17971">
    <property type="entry name" value="LIFR_D2"/>
    <property type="match status" value="1"/>
</dbReference>
<dbReference type="PROSITE" id="PS50853">
    <property type="entry name" value="FN3"/>
    <property type="match status" value="2"/>
</dbReference>
<dbReference type="CDD" id="cd00063">
    <property type="entry name" value="FN3"/>
    <property type="match status" value="1"/>
</dbReference>
<dbReference type="Ensembl" id="ENSLBET00000033365.1">
    <property type="protein sequence ID" value="ENSLBEP00000031926.1"/>
    <property type="gene ID" value="ENSLBEG00000024078.1"/>
</dbReference>
<evidence type="ECO:0000259" key="2">
    <source>
        <dbReference type="PROSITE" id="PS50853"/>
    </source>
</evidence>
<keyword evidence="4" id="KW-1185">Reference proteome</keyword>
<dbReference type="GeneTree" id="ENSGT00940000155776"/>
<feature type="domain" description="Fibronectin type-III" evidence="2">
    <location>
        <begin position="586"/>
        <end position="686"/>
    </location>
</feature>
<dbReference type="Gene3D" id="2.60.40.10">
    <property type="entry name" value="Immunoglobulins"/>
    <property type="match status" value="7"/>
</dbReference>
<feature type="signal peptide" evidence="1">
    <location>
        <begin position="1"/>
        <end position="22"/>
    </location>
</feature>
<dbReference type="InParanoid" id="A0A3Q3GFD1"/>
<reference evidence="3" key="1">
    <citation type="submission" date="2025-08" db="UniProtKB">
        <authorList>
            <consortium name="Ensembl"/>
        </authorList>
    </citation>
    <scope>IDENTIFICATION</scope>
</reference>
<accession>A0A3Q3GFD1</accession>
<dbReference type="InterPro" id="IPR013783">
    <property type="entry name" value="Ig-like_fold"/>
</dbReference>
<dbReference type="SUPFAM" id="SSF49265">
    <property type="entry name" value="Fibronectin type III"/>
    <property type="match status" value="4"/>
</dbReference>
<keyword evidence="1" id="KW-0732">Signal</keyword>
<reference evidence="3" key="2">
    <citation type="submission" date="2025-09" db="UniProtKB">
        <authorList>
            <consortium name="Ensembl"/>
        </authorList>
    </citation>
    <scope>IDENTIFICATION</scope>
</reference>
<dbReference type="SMART" id="SM00060">
    <property type="entry name" value="FN3"/>
    <property type="match status" value="2"/>
</dbReference>
<organism evidence="3 4">
    <name type="scientific">Labrus bergylta</name>
    <name type="common">ballan wrasse</name>
    <dbReference type="NCBI Taxonomy" id="56723"/>
    <lineage>
        <taxon>Eukaryota</taxon>
        <taxon>Metazoa</taxon>
        <taxon>Chordata</taxon>
        <taxon>Craniata</taxon>
        <taxon>Vertebrata</taxon>
        <taxon>Euteleostomi</taxon>
        <taxon>Actinopterygii</taxon>
        <taxon>Neopterygii</taxon>
        <taxon>Teleostei</taxon>
        <taxon>Neoteleostei</taxon>
        <taxon>Acanthomorphata</taxon>
        <taxon>Eupercaria</taxon>
        <taxon>Labriformes</taxon>
        <taxon>Labridae</taxon>
        <taxon>Labrus</taxon>
    </lineage>
</organism>
<dbReference type="InterPro" id="IPR036116">
    <property type="entry name" value="FN3_sf"/>
</dbReference>
<proteinExistence type="predicted"/>
<dbReference type="InterPro" id="IPR040817">
    <property type="entry name" value="LIFR_D2"/>
</dbReference>
<dbReference type="AlphaFoldDB" id="A0A3Q3GFD1"/>
<dbReference type="InterPro" id="IPR050713">
    <property type="entry name" value="RTP_Phos/Ushers"/>
</dbReference>
<feature type="domain" description="Fibronectin type-III" evidence="2">
    <location>
        <begin position="294"/>
        <end position="387"/>
    </location>
</feature>
<dbReference type="Pfam" id="PF25552">
    <property type="entry name" value="LIFR_D4"/>
    <property type="match status" value="1"/>
</dbReference>
<protein>
    <submittedName>
        <fullName evidence="3">Leukemia inhibitory factor receptor-like</fullName>
    </submittedName>
</protein>
<evidence type="ECO:0000313" key="3">
    <source>
        <dbReference type="Ensembl" id="ENSLBEP00000031926.1"/>
    </source>
</evidence>
<feature type="chain" id="PRO_5018575434" evidence="1">
    <location>
        <begin position="23"/>
        <end position="808"/>
    </location>
</feature>
<name>A0A3Q3GFD1_9LABR</name>
<dbReference type="PANTHER" id="PTHR46957">
    <property type="entry name" value="CYTOKINE RECEPTOR"/>
    <property type="match status" value="1"/>
</dbReference>
<dbReference type="Pfam" id="PF00041">
    <property type="entry name" value="fn3"/>
    <property type="match status" value="1"/>
</dbReference>